<dbReference type="Proteomes" id="UP000076532">
    <property type="component" value="Unassembled WGS sequence"/>
</dbReference>
<protein>
    <submittedName>
        <fullName evidence="2">Uncharacterized protein</fullName>
    </submittedName>
</protein>
<evidence type="ECO:0000313" key="2">
    <source>
        <dbReference type="EMBL" id="KZP31895.1"/>
    </source>
</evidence>
<feature type="non-terminal residue" evidence="2">
    <location>
        <position position="259"/>
    </location>
</feature>
<name>A0A166UPG4_9AGAM</name>
<feature type="region of interest" description="Disordered" evidence="1">
    <location>
        <begin position="45"/>
        <end position="133"/>
    </location>
</feature>
<dbReference type="OrthoDB" id="3256444at2759"/>
<gene>
    <name evidence="2" type="ORF">FIBSPDRAFT_944523</name>
</gene>
<reference evidence="2 3" key="1">
    <citation type="journal article" date="2016" name="Mol. Biol. Evol.">
        <title>Comparative Genomics of Early-Diverging Mushroom-Forming Fungi Provides Insights into the Origins of Lignocellulose Decay Capabilities.</title>
        <authorList>
            <person name="Nagy L.G."/>
            <person name="Riley R."/>
            <person name="Tritt A."/>
            <person name="Adam C."/>
            <person name="Daum C."/>
            <person name="Floudas D."/>
            <person name="Sun H."/>
            <person name="Yadav J.S."/>
            <person name="Pangilinan J."/>
            <person name="Larsson K.H."/>
            <person name="Matsuura K."/>
            <person name="Barry K."/>
            <person name="Labutti K."/>
            <person name="Kuo R."/>
            <person name="Ohm R.A."/>
            <person name="Bhattacharya S.S."/>
            <person name="Shirouzu T."/>
            <person name="Yoshinaga Y."/>
            <person name="Martin F.M."/>
            <person name="Grigoriev I.V."/>
            <person name="Hibbett D.S."/>
        </authorList>
    </citation>
    <scope>NUCLEOTIDE SEQUENCE [LARGE SCALE GENOMIC DNA]</scope>
    <source>
        <strain evidence="2 3">CBS 109695</strain>
    </source>
</reference>
<organism evidence="2 3">
    <name type="scientific">Athelia psychrophila</name>
    <dbReference type="NCBI Taxonomy" id="1759441"/>
    <lineage>
        <taxon>Eukaryota</taxon>
        <taxon>Fungi</taxon>
        <taxon>Dikarya</taxon>
        <taxon>Basidiomycota</taxon>
        <taxon>Agaricomycotina</taxon>
        <taxon>Agaricomycetes</taxon>
        <taxon>Agaricomycetidae</taxon>
        <taxon>Atheliales</taxon>
        <taxon>Atheliaceae</taxon>
        <taxon>Athelia</taxon>
    </lineage>
</organism>
<sequence length="259" mass="28486">MSAPASLAPARSKRGNIPSAAVLNNLDSALPSQQEAARAYIQAEKDRAAEVTAAQRLSSPHVPSMGATSPPSSRASSPEPALPKSKRAYVEDFDETEDGWNAREDARINPNPKAKKSRQSKAAPDPVDANGIPLDVNVQTISDDEPTKKNASADVDQFFSAPFDSPDKHGKMKAHRKCKGCSCGKAYVRDASTLRRHAESKFAGKYRKWAKDSNFISMLPSDVEDRKIKAKITQRSLDEHLVHEKLSERVLSYTDQRFR</sequence>
<accession>A0A166UPG4</accession>
<feature type="compositionally biased region" description="Low complexity" evidence="1">
    <location>
        <begin position="67"/>
        <end position="83"/>
    </location>
</feature>
<keyword evidence="3" id="KW-1185">Reference proteome</keyword>
<evidence type="ECO:0000256" key="1">
    <source>
        <dbReference type="SAM" id="MobiDB-lite"/>
    </source>
</evidence>
<evidence type="ECO:0000313" key="3">
    <source>
        <dbReference type="Proteomes" id="UP000076532"/>
    </source>
</evidence>
<dbReference type="AlphaFoldDB" id="A0A166UPG4"/>
<proteinExistence type="predicted"/>
<dbReference type="EMBL" id="KV417487">
    <property type="protein sequence ID" value="KZP31895.1"/>
    <property type="molecule type" value="Genomic_DNA"/>
</dbReference>